<dbReference type="RefSeq" id="WP_194271157.1">
    <property type="nucleotide sequence ID" value="NZ_BSPX01000017.1"/>
</dbReference>
<feature type="region of interest" description="Disordered" evidence="5">
    <location>
        <begin position="76"/>
        <end position="99"/>
    </location>
</feature>
<dbReference type="EMBL" id="BSPX01000017">
    <property type="protein sequence ID" value="GLT22030.1"/>
    <property type="molecule type" value="Genomic_DNA"/>
</dbReference>
<evidence type="ECO:0000256" key="3">
    <source>
        <dbReference type="ARBA" id="ARBA00023186"/>
    </source>
</evidence>
<evidence type="ECO:0000313" key="7">
    <source>
        <dbReference type="Proteomes" id="UP001157167"/>
    </source>
</evidence>
<dbReference type="InterPro" id="IPR005623">
    <property type="entry name" value="Chaperone_NapD_NO3_reduct"/>
</dbReference>
<proteinExistence type="inferred from homology"/>
<accession>A0ABQ6F8X3</accession>
<dbReference type="PANTHER" id="PTHR38603">
    <property type="entry name" value="CHAPERONE NAPD"/>
    <property type="match status" value="1"/>
</dbReference>
<evidence type="ECO:0000256" key="2">
    <source>
        <dbReference type="ARBA" id="ARBA00022490"/>
    </source>
</evidence>
<dbReference type="PANTHER" id="PTHR38603:SF1">
    <property type="entry name" value="CHAPERONE NAPD"/>
    <property type="match status" value="1"/>
</dbReference>
<keyword evidence="2 4" id="KW-0963">Cytoplasm</keyword>
<comment type="similarity">
    <text evidence="4">Belongs to the NapD family.</text>
</comment>
<comment type="subunit">
    <text evidence="4">Interacts with the cytoplasmic NapA precursor.</text>
</comment>
<name>A0ABQ6F8X3_9RHOO</name>
<comment type="caution">
    <text evidence="6">The sequence shown here is derived from an EMBL/GenBank/DDBJ whole genome shotgun (WGS) entry which is preliminary data.</text>
</comment>
<dbReference type="Gene3D" id="3.30.70.920">
    <property type="match status" value="1"/>
</dbReference>
<reference evidence="7" key="1">
    <citation type="journal article" date="2019" name="Int. J. Syst. Evol. Microbiol.">
        <title>The Global Catalogue of Microorganisms (GCM) 10K type strain sequencing project: providing services to taxonomists for standard genome sequencing and annotation.</title>
        <authorList>
            <consortium name="The Broad Institute Genomics Platform"/>
            <consortium name="The Broad Institute Genome Sequencing Center for Infectious Disease"/>
            <person name="Wu L."/>
            <person name="Ma J."/>
        </authorList>
    </citation>
    <scope>NUCLEOTIDE SEQUENCE [LARGE SCALE GENOMIC DNA]</scope>
    <source>
        <strain evidence="7">NBRC 102407</strain>
    </source>
</reference>
<protein>
    <recommendedName>
        <fullName evidence="4">Chaperone NapD</fullName>
    </recommendedName>
    <alternativeName>
        <fullName evidence="4">NapA signal peptide-binding chaperone NapD</fullName>
    </alternativeName>
</protein>
<comment type="subcellular location">
    <subcellularLocation>
        <location evidence="1 4">Cytoplasm</location>
    </subcellularLocation>
</comment>
<evidence type="ECO:0000256" key="1">
    <source>
        <dbReference type="ARBA" id="ARBA00004496"/>
    </source>
</evidence>
<organism evidence="6 7">
    <name type="scientific">Zoogloea oryzae</name>
    <dbReference type="NCBI Taxonomy" id="310767"/>
    <lineage>
        <taxon>Bacteria</taxon>
        <taxon>Pseudomonadati</taxon>
        <taxon>Pseudomonadota</taxon>
        <taxon>Betaproteobacteria</taxon>
        <taxon>Rhodocyclales</taxon>
        <taxon>Zoogloeaceae</taxon>
        <taxon>Zoogloea</taxon>
    </lineage>
</organism>
<dbReference type="Proteomes" id="UP001157167">
    <property type="component" value="Unassembled WGS sequence"/>
</dbReference>
<comment type="function">
    <text evidence="4">Chaperone for NapA, the catalytic subunit of the periplasmic nitrate reductase. It binds directly and specifically to the twin-arginine signal peptide of NapA, preventing premature interaction with the Tat translocase and premature export.</text>
</comment>
<evidence type="ECO:0000256" key="4">
    <source>
        <dbReference type="HAMAP-Rule" id="MF_02200"/>
    </source>
</evidence>
<gene>
    <name evidence="4" type="primary">napD</name>
    <name evidence="6" type="ORF">GCM10007933_14860</name>
</gene>
<sequence>MNIVSLVLRIKPETRAEAEAALTAFPGVECHGMSDDGKLVVTVEDAEGAAMSDTLIALHRVPQVLAATLAYEHCGVEDGDSPVSNQPEALKSPCEEAQS</sequence>
<keyword evidence="7" id="KW-1185">Reference proteome</keyword>
<keyword evidence="3 4" id="KW-0143">Chaperone</keyword>
<evidence type="ECO:0000313" key="6">
    <source>
        <dbReference type="EMBL" id="GLT22030.1"/>
    </source>
</evidence>
<evidence type="ECO:0000256" key="5">
    <source>
        <dbReference type="SAM" id="MobiDB-lite"/>
    </source>
</evidence>
<dbReference type="HAMAP" id="MF_02200">
    <property type="entry name" value="NapD"/>
    <property type="match status" value="1"/>
</dbReference>
<dbReference type="Pfam" id="PF03927">
    <property type="entry name" value="NapD"/>
    <property type="match status" value="1"/>
</dbReference>